<sequence>MLATALALSTALVTTDAAVLRAAPRESAQQQAQLWQGELLEVRGERLDWLQVWDHRRERGGFVRASQVRRTALNAAEAPELLAVLRFVRESAGNEALGIALAGAWLQAAPAEAVRGEAGVEALDAIGTLADRLAQRASSAGAGQGSGVASPVATPGKGAQAAIAAHLDVAAQYGVKFTSYEREGRMQVCYDGDAFRRVLALESQPAQRARAALALTRTECIDPNLQPLARHKVNAWRAQVLDRVDVSTLPAYTKNRIAMRRASVWSTLAYEHARLGDAASRTAAQRALDELASVHKSELPEEDAPLYNEAAMRVNASRWAAVVDTPAQPAGNRPAILTVRAQPGVTCVLLVDAKADISRPLAKRCTFAQVWPQSASLNREGNALALAVQPMESWRELWLFRKTERGWAIDVLPPASVAPELGYAEFAGWVPGGQQVLVAREARGEGKYKRNYEVMNLDTLTVQRQTGDASTLGPFQRWQDPAWKRTTVSLR</sequence>
<gene>
    <name evidence="1" type="ORF">H8R02_11535</name>
</gene>
<evidence type="ECO:0000313" key="2">
    <source>
        <dbReference type="Proteomes" id="UP000596827"/>
    </source>
</evidence>
<comment type="caution">
    <text evidence="1">The sequence shown here is derived from an EMBL/GenBank/DDBJ whole genome shotgun (WGS) entry which is preliminary data.</text>
</comment>
<dbReference type="EMBL" id="JACORU010000003">
    <property type="protein sequence ID" value="MBC5765087.1"/>
    <property type="molecule type" value="Genomic_DNA"/>
</dbReference>
<keyword evidence="2" id="KW-1185">Reference proteome</keyword>
<name>A0A923M6F0_9BURK</name>
<protein>
    <recommendedName>
        <fullName evidence="3">SH3 domain-containing protein</fullName>
    </recommendedName>
</protein>
<dbReference type="Proteomes" id="UP000596827">
    <property type="component" value="Unassembled WGS sequence"/>
</dbReference>
<proteinExistence type="predicted"/>
<evidence type="ECO:0000313" key="1">
    <source>
        <dbReference type="EMBL" id="MBC5765087.1"/>
    </source>
</evidence>
<dbReference type="AlphaFoldDB" id="A0A923M6F0"/>
<organism evidence="1 2">
    <name type="scientific">Ramlibacter albus</name>
    <dbReference type="NCBI Taxonomy" id="2079448"/>
    <lineage>
        <taxon>Bacteria</taxon>
        <taxon>Pseudomonadati</taxon>
        <taxon>Pseudomonadota</taxon>
        <taxon>Betaproteobacteria</taxon>
        <taxon>Burkholderiales</taxon>
        <taxon>Comamonadaceae</taxon>
        <taxon>Ramlibacter</taxon>
    </lineage>
</organism>
<reference evidence="1" key="1">
    <citation type="submission" date="2020-08" db="EMBL/GenBank/DDBJ databases">
        <title>Ramlibacter sp. GTP1 16S ribosomal RNA gene genome sequencing and assembly.</title>
        <authorList>
            <person name="Kang M."/>
        </authorList>
    </citation>
    <scope>NUCLEOTIDE SEQUENCE</scope>
    <source>
        <strain evidence="1">GTP1</strain>
    </source>
</reference>
<evidence type="ECO:0008006" key="3">
    <source>
        <dbReference type="Google" id="ProtNLM"/>
    </source>
</evidence>
<accession>A0A923M6F0</accession>
<dbReference type="RefSeq" id="WP_187081538.1">
    <property type="nucleotide sequence ID" value="NZ_JACORU010000003.1"/>
</dbReference>